<dbReference type="AlphaFoldDB" id="A0A7X3SRL2"/>
<protein>
    <recommendedName>
        <fullName evidence="3">DUF4089 domain-containing protein</fullName>
    </recommendedName>
</protein>
<sequence>MALEPIDREELVILAKNAGLNLPEEYFPDLVDAYGHVQEMLARLHRGRARGDEPAHVFVPKTFLPAGEQPA</sequence>
<reference evidence="1 2" key="2">
    <citation type="submission" date="2020-01" db="EMBL/GenBank/DDBJ databases">
        <title>Microvirga sp. nov., an arsenate reduction bacterium isolated from Tibet hotspring sediments.</title>
        <authorList>
            <person name="Xian W.-D."/>
            <person name="Li W.-J."/>
        </authorList>
    </citation>
    <scope>NUCLEOTIDE SEQUENCE [LARGE SCALE GENOMIC DNA]</scope>
    <source>
        <strain evidence="1 2">KCTC 23863</strain>
    </source>
</reference>
<proteinExistence type="predicted"/>
<organism evidence="1 2">
    <name type="scientific">Microvirga makkahensis</name>
    <dbReference type="NCBI Taxonomy" id="1128670"/>
    <lineage>
        <taxon>Bacteria</taxon>
        <taxon>Pseudomonadati</taxon>
        <taxon>Pseudomonadota</taxon>
        <taxon>Alphaproteobacteria</taxon>
        <taxon>Hyphomicrobiales</taxon>
        <taxon>Methylobacteriaceae</taxon>
        <taxon>Microvirga</taxon>
    </lineage>
</organism>
<comment type="caution">
    <text evidence="1">The sequence shown here is derived from an EMBL/GenBank/DDBJ whole genome shotgun (WGS) entry which is preliminary data.</text>
</comment>
<gene>
    <name evidence="1" type="ORF">GR328_24035</name>
</gene>
<dbReference type="OrthoDB" id="8452775at2"/>
<dbReference type="EMBL" id="WURB01000035">
    <property type="protein sequence ID" value="MXQ14463.1"/>
    <property type="molecule type" value="Genomic_DNA"/>
</dbReference>
<name>A0A7X3SRL2_9HYPH</name>
<evidence type="ECO:0000313" key="2">
    <source>
        <dbReference type="Proteomes" id="UP000436483"/>
    </source>
</evidence>
<evidence type="ECO:0000313" key="1">
    <source>
        <dbReference type="EMBL" id="MXQ14463.1"/>
    </source>
</evidence>
<dbReference type="RefSeq" id="WP_160888187.1">
    <property type="nucleotide sequence ID" value="NZ_WURB01000035.1"/>
</dbReference>
<reference evidence="1 2" key="1">
    <citation type="submission" date="2019-12" db="EMBL/GenBank/DDBJ databases">
        <authorList>
            <person name="Yuan C.-G."/>
        </authorList>
    </citation>
    <scope>NUCLEOTIDE SEQUENCE [LARGE SCALE GENOMIC DNA]</scope>
    <source>
        <strain evidence="1 2">KCTC 23863</strain>
    </source>
</reference>
<keyword evidence="2" id="KW-1185">Reference proteome</keyword>
<dbReference type="Proteomes" id="UP000436483">
    <property type="component" value="Unassembled WGS sequence"/>
</dbReference>
<evidence type="ECO:0008006" key="3">
    <source>
        <dbReference type="Google" id="ProtNLM"/>
    </source>
</evidence>
<accession>A0A7X3SRL2</accession>